<dbReference type="OrthoDB" id="4849531at2759"/>
<name>A0A9P8XRY1_9PEZI</name>
<dbReference type="Proteomes" id="UP000756346">
    <property type="component" value="Unassembled WGS sequence"/>
</dbReference>
<comment type="caution">
    <text evidence="1">The sequence shown here is derived from an EMBL/GenBank/DDBJ whole genome shotgun (WGS) entry which is preliminary data.</text>
</comment>
<keyword evidence="2" id="KW-1185">Reference proteome</keyword>
<protein>
    <submittedName>
        <fullName evidence="1">Uncharacterized protein</fullName>
    </submittedName>
</protein>
<sequence length="242" mass="27887">MKCAIPIRRPARLPTSPDTFGRTFERFLAQFDRASPRTELEARLIGVSVPVSIPYVHPRCVTFAKTSQRQTYLARTDEKWHHDLVARDTFEEFWQGPKRGAKTWIALFAAPQDGLHNGRNMDMEIWHAFALLIIKSPSGYGKHVVIWDCDCAEQLDLDDGHRMPRPRATHVLTGCQKELLRFIKKKKSSFRLWYNTDASWRYSGRCVQASMLKVKNWFSCGDLPYGGEKDARLNNCVELSLT</sequence>
<proteinExistence type="predicted"/>
<dbReference type="EMBL" id="JAGTJQ010000015">
    <property type="protein sequence ID" value="KAH7012037.1"/>
    <property type="molecule type" value="Genomic_DNA"/>
</dbReference>
<dbReference type="AlphaFoldDB" id="A0A9P8XRY1"/>
<evidence type="ECO:0000313" key="1">
    <source>
        <dbReference type="EMBL" id="KAH7012037.1"/>
    </source>
</evidence>
<evidence type="ECO:0000313" key="2">
    <source>
        <dbReference type="Proteomes" id="UP000756346"/>
    </source>
</evidence>
<organism evidence="1 2">
    <name type="scientific">Microdochium trichocladiopsis</name>
    <dbReference type="NCBI Taxonomy" id="1682393"/>
    <lineage>
        <taxon>Eukaryota</taxon>
        <taxon>Fungi</taxon>
        <taxon>Dikarya</taxon>
        <taxon>Ascomycota</taxon>
        <taxon>Pezizomycotina</taxon>
        <taxon>Sordariomycetes</taxon>
        <taxon>Xylariomycetidae</taxon>
        <taxon>Xylariales</taxon>
        <taxon>Microdochiaceae</taxon>
        <taxon>Microdochium</taxon>
    </lineage>
</organism>
<dbReference type="RefSeq" id="XP_046004413.1">
    <property type="nucleotide sequence ID" value="XM_046150972.1"/>
</dbReference>
<reference evidence="1" key="1">
    <citation type="journal article" date="2021" name="Nat. Commun.">
        <title>Genetic determinants of endophytism in the Arabidopsis root mycobiome.</title>
        <authorList>
            <person name="Mesny F."/>
            <person name="Miyauchi S."/>
            <person name="Thiergart T."/>
            <person name="Pickel B."/>
            <person name="Atanasova L."/>
            <person name="Karlsson M."/>
            <person name="Huettel B."/>
            <person name="Barry K.W."/>
            <person name="Haridas S."/>
            <person name="Chen C."/>
            <person name="Bauer D."/>
            <person name="Andreopoulos W."/>
            <person name="Pangilinan J."/>
            <person name="LaButti K."/>
            <person name="Riley R."/>
            <person name="Lipzen A."/>
            <person name="Clum A."/>
            <person name="Drula E."/>
            <person name="Henrissat B."/>
            <person name="Kohler A."/>
            <person name="Grigoriev I.V."/>
            <person name="Martin F.M."/>
            <person name="Hacquard S."/>
        </authorList>
    </citation>
    <scope>NUCLEOTIDE SEQUENCE</scope>
    <source>
        <strain evidence="1">MPI-CAGE-CH-0230</strain>
    </source>
</reference>
<gene>
    <name evidence="1" type="ORF">B0I36DRAFT_256833</name>
</gene>
<dbReference type="GeneID" id="70180518"/>
<accession>A0A9P8XRY1</accession>